<sequence length="546" mass="62039">MPPTQSLLWVNHDADNMKALPHRHRVFTHVQQKYRPWKRRQENKSLRASAKVPATVSIPKNTQQNLRHRDELRSVRSSTSSQTSASPPNSSASEDGASPVSSQESPKLWTASPSTIMGKGNSDPFGSYPIAITADVNNLMTFYRDYVIPSIWYKNFKNQTTMALAAREWKYNAAHLEDEGTAFGIIARHGMVAANCNPGLRSLALQYVGQSTEALRRKVAQSQALQTSSSAAIIDNAAMLFNAETLARNIRAATAHGTFLASLFKRQWAEGRLDYRLLMYEVYNDCQLTSIFLCSSVFDLAYWLPLVFDSIWKTAIQQLPPLAFGSLDPAVDSQQLQYWFRSRRKQLQIYGMKDTEGKLYLDVPVIMTWFLSRAYIFHGHMVNHYLRNRDELRRGGLKEEVQDHLYAQQYMALGAIYLTRGPNFNFNPTVLNVPMYDASIIPLTLRTLLEQSEMSSERFSWKRYINARLWVFYVGALVEQAETAVPSQPHSQWFTSGMVELAAEMGIVSWTTLREILRGFLYSDALTAQGSEWFEGLIAAHFDLDP</sequence>
<evidence type="ECO:0000256" key="1">
    <source>
        <dbReference type="SAM" id="MobiDB-lite"/>
    </source>
</evidence>
<keyword evidence="3" id="KW-1185">Reference proteome</keyword>
<feature type="region of interest" description="Disordered" evidence="1">
    <location>
        <begin position="34"/>
        <end position="115"/>
    </location>
</feature>
<dbReference type="PANTHER" id="PTHR37540:SF5">
    <property type="entry name" value="TRANSCRIPTION FACTOR DOMAIN-CONTAINING PROTEIN"/>
    <property type="match status" value="1"/>
</dbReference>
<dbReference type="AlphaFoldDB" id="A0AA39CDV9"/>
<gene>
    <name evidence="2" type="ORF">H2200_010753</name>
</gene>
<dbReference type="EMBL" id="JAPDRK010000018">
    <property type="protein sequence ID" value="KAJ9604639.1"/>
    <property type="molecule type" value="Genomic_DNA"/>
</dbReference>
<organism evidence="2 3">
    <name type="scientific">Cladophialophora chaetospira</name>
    <dbReference type="NCBI Taxonomy" id="386627"/>
    <lineage>
        <taxon>Eukaryota</taxon>
        <taxon>Fungi</taxon>
        <taxon>Dikarya</taxon>
        <taxon>Ascomycota</taxon>
        <taxon>Pezizomycotina</taxon>
        <taxon>Eurotiomycetes</taxon>
        <taxon>Chaetothyriomycetidae</taxon>
        <taxon>Chaetothyriales</taxon>
        <taxon>Herpotrichiellaceae</taxon>
        <taxon>Cladophialophora</taxon>
    </lineage>
</organism>
<reference evidence="2" key="1">
    <citation type="submission" date="2022-10" db="EMBL/GenBank/DDBJ databases">
        <title>Culturing micro-colonial fungi from biological soil crusts in the Mojave desert and describing Neophaeococcomyces mojavensis, and introducing the new genera and species Taxawa tesnikishii.</title>
        <authorList>
            <person name="Kurbessoian T."/>
            <person name="Stajich J.E."/>
        </authorList>
    </citation>
    <scope>NUCLEOTIDE SEQUENCE</scope>
    <source>
        <strain evidence="2">TK_41</strain>
    </source>
</reference>
<feature type="compositionally biased region" description="Polar residues" evidence="1">
    <location>
        <begin position="99"/>
        <end position="115"/>
    </location>
</feature>
<evidence type="ECO:0000313" key="3">
    <source>
        <dbReference type="Proteomes" id="UP001172673"/>
    </source>
</evidence>
<dbReference type="PANTHER" id="PTHR37540">
    <property type="entry name" value="TRANSCRIPTION FACTOR (ACR-2), PUTATIVE-RELATED-RELATED"/>
    <property type="match status" value="1"/>
</dbReference>
<name>A0AA39CDV9_9EURO</name>
<accession>A0AA39CDV9</accession>
<proteinExistence type="predicted"/>
<protein>
    <submittedName>
        <fullName evidence="2">Uncharacterized protein</fullName>
    </submittedName>
</protein>
<dbReference type="Proteomes" id="UP001172673">
    <property type="component" value="Unassembled WGS sequence"/>
</dbReference>
<comment type="caution">
    <text evidence="2">The sequence shown here is derived from an EMBL/GenBank/DDBJ whole genome shotgun (WGS) entry which is preliminary data.</text>
</comment>
<feature type="compositionally biased region" description="Low complexity" evidence="1">
    <location>
        <begin position="75"/>
        <end position="93"/>
    </location>
</feature>
<evidence type="ECO:0000313" key="2">
    <source>
        <dbReference type="EMBL" id="KAJ9604639.1"/>
    </source>
</evidence>